<feature type="repeat" description="PPR" evidence="2">
    <location>
        <begin position="175"/>
        <end position="209"/>
    </location>
</feature>
<dbReference type="EMBL" id="JABFUD020000019">
    <property type="protein sequence ID" value="KAI5065697.1"/>
    <property type="molecule type" value="Genomic_DNA"/>
</dbReference>
<evidence type="ECO:0000256" key="1">
    <source>
        <dbReference type="ARBA" id="ARBA00022737"/>
    </source>
</evidence>
<dbReference type="OrthoDB" id="185373at2759"/>
<name>A0A9D4UDJ7_ADICA</name>
<dbReference type="GO" id="GO:0009451">
    <property type="term" value="P:RNA modification"/>
    <property type="evidence" value="ECO:0007669"/>
    <property type="project" value="InterPro"/>
</dbReference>
<reference evidence="3" key="1">
    <citation type="submission" date="2021-01" db="EMBL/GenBank/DDBJ databases">
        <title>Adiantum capillus-veneris genome.</title>
        <authorList>
            <person name="Fang Y."/>
            <person name="Liao Q."/>
        </authorList>
    </citation>
    <scope>NUCLEOTIDE SEQUENCE</scope>
    <source>
        <strain evidence="3">H3</strain>
        <tissue evidence="3">Leaf</tissue>
    </source>
</reference>
<dbReference type="InterPro" id="IPR011990">
    <property type="entry name" value="TPR-like_helical_dom_sf"/>
</dbReference>
<keyword evidence="4" id="KW-1185">Reference proteome</keyword>
<proteinExistence type="predicted"/>
<feature type="repeat" description="PPR" evidence="2">
    <location>
        <begin position="276"/>
        <end position="310"/>
    </location>
</feature>
<feature type="repeat" description="PPR" evidence="2">
    <location>
        <begin position="412"/>
        <end position="446"/>
    </location>
</feature>
<dbReference type="PROSITE" id="PS51375">
    <property type="entry name" value="PPR"/>
    <property type="match status" value="6"/>
</dbReference>
<dbReference type="AlphaFoldDB" id="A0A9D4UDJ7"/>
<dbReference type="NCBIfam" id="TIGR00756">
    <property type="entry name" value="PPR"/>
    <property type="match status" value="6"/>
</dbReference>
<gene>
    <name evidence="3" type="ORF">GOP47_0020392</name>
</gene>
<dbReference type="Proteomes" id="UP000886520">
    <property type="component" value="Chromosome 19"/>
</dbReference>
<dbReference type="Gene3D" id="1.25.40.10">
    <property type="entry name" value="Tetratricopeptide repeat domain"/>
    <property type="match status" value="5"/>
</dbReference>
<dbReference type="SUPFAM" id="SSF48452">
    <property type="entry name" value="TPR-like"/>
    <property type="match status" value="1"/>
</dbReference>
<organism evidence="3 4">
    <name type="scientific">Adiantum capillus-veneris</name>
    <name type="common">Maidenhair fern</name>
    <dbReference type="NCBI Taxonomy" id="13818"/>
    <lineage>
        <taxon>Eukaryota</taxon>
        <taxon>Viridiplantae</taxon>
        <taxon>Streptophyta</taxon>
        <taxon>Embryophyta</taxon>
        <taxon>Tracheophyta</taxon>
        <taxon>Polypodiopsida</taxon>
        <taxon>Polypodiidae</taxon>
        <taxon>Polypodiales</taxon>
        <taxon>Pteridineae</taxon>
        <taxon>Pteridaceae</taxon>
        <taxon>Vittarioideae</taxon>
        <taxon>Adiantum</taxon>
    </lineage>
</organism>
<dbReference type="Pfam" id="PF01535">
    <property type="entry name" value="PPR"/>
    <property type="match status" value="4"/>
</dbReference>
<evidence type="ECO:0008006" key="5">
    <source>
        <dbReference type="Google" id="ProtNLM"/>
    </source>
</evidence>
<dbReference type="InterPro" id="IPR046960">
    <property type="entry name" value="PPR_At4g14850-like_plant"/>
</dbReference>
<evidence type="ECO:0000256" key="2">
    <source>
        <dbReference type="PROSITE-ProRule" id="PRU00708"/>
    </source>
</evidence>
<feature type="repeat" description="PPR" evidence="2">
    <location>
        <begin position="311"/>
        <end position="345"/>
    </location>
</feature>
<accession>A0A9D4UDJ7</accession>
<dbReference type="InterPro" id="IPR002885">
    <property type="entry name" value="PPR_rpt"/>
</dbReference>
<feature type="repeat" description="PPR" evidence="2">
    <location>
        <begin position="346"/>
        <end position="380"/>
    </location>
</feature>
<dbReference type="Pfam" id="PF13041">
    <property type="entry name" value="PPR_2"/>
    <property type="match status" value="4"/>
</dbReference>
<protein>
    <recommendedName>
        <fullName evidence="5">Pentatricopeptide repeat-containing protein</fullName>
    </recommendedName>
</protein>
<sequence>MRMCILPDVGNLIDTLQRCRKSKSLECARRLYETACCHGLDSESSVGNFVVQMLAECGYIASAEQVLQRLDFQNEHSWTALILGCIDHGRSHHAFDLYQRMKQSNVSPSAYTFMALIKACIQLQDAERGRVVHADIMQNAGVRDGYIDNALIDMYVKCGLLPKAREVFDELSVRDVVSWTALIGGYAEHGPGELALQCFQMMKEEGIFPNDLTLVCVLKSCGSIGALVEGRDIGREIMDKGLQGNTILSNSLVDMYAKCGALPEAQEVFDNLLVRNLVSWNVLIAGYAEHGPIYQALKCFEKMRAEGITPDGMSWTSLIAGFSEHGPAHEALALYEWMQREGILPDAVAYASVLKACSNAGATDKGRELHQEIVSKNYDSDLFISNNLIEMYAQSGTLEDAQNVFNKLEKRDICVWNSLIKACAVNQEGMLAVHYFEDMQRQGAKPDIVTFTCLLTACSHARMVDEGKKYFMLMRDLYRLVPTIDHYTTIVDLLARAGRMFEAEKFLLEVVPRSLHDEGMWAALLTACKAYGEVEVGERCYKWLSQKNPECAPHVHMADIYMSLGRLEDAYEIDKVRKLSAAKNKPVFATIEVNKEVHEFVSTIIPTTRISDLQKHMSSCLERQGYIPDICQIVRLMIEEEEDFLFNPMEERTMAFGFLSMEPGQSIRMTNIACSKYKNRRTSFSKYEEPRSHWTNLYCGLLCTNKYAIVVNCTHFYF</sequence>
<keyword evidence="1" id="KW-0677">Repeat</keyword>
<dbReference type="PANTHER" id="PTHR47926">
    <property type="entry name" value="PENTATRICOPEPTIDE REPEAT-CONTAINING PROTEIN"/>
    <property type="match status" value="1"/>
</dbReference>
<evidence type="ECO:0000313" key="3">
    <source>
        <dbReference type="EMBL" id="KAI5065697.1"/>
    </source>
</evidence>
<dbReference type="GO" id="GO:0003723">
    <property type="term" value="F:RNA binding"/>
    <property type="evidence" value="ECO:0007669"/>
    <property type="project" value="InterPro"/>
</dbReference>
<feature type="repeat" description="PPR" evidence="2">
    <location>
        <begin position="74"/>
        <end position="108"/>
    </location>
</feature>
<evidence type="ECO:0000313" key="4">
    <source>
        <dbReference type="Proteomes" id="UP000886520"/>
    </source>
</evidence>
<comment type="caution">
    <text evidence="3">The sequence shown here is derived from an EMBL/GenBank/DDBJ whole genome shotgun (WGS) entry which is preliminary data.</text>
</comment>
<dbReference type="FunFam" id="1.25.40.10:FF:000090">
    <property type="entry name" value="Pentatricopeptide repeat-containing protein, chloroplastic"/>
    <property type="match status" value="1"/>
</dbReference>
<dbReference type="FunFam" id="1.25.40.10:FF:000344">
    <property type="entry name" value="Pentatricopeptide repeat-containing protein"/>
    <property type="match status" value="1"/>
</dbReference>
<dbReference type="FunFam" id="1.25.40.10:FF:000393">
    <property type="entry name" value="Pentatricopeptide repeat-containing protein At1g20230"/>
    <property type="match status" value="1"/>
</dbReference>